<dbReference type="InterPro" id="IPR050256">
    <property type="entry name" value="Glycosyltransferase_2"/>
</dbReference>
<comment type="caution">
    <text evidence="8">The sequence shown here is derived from an EMBL/GenBank/DDBJ whole genome shotgun (WGS) entry which is preliminary data.</text>
</comment>
<evidence type="ECO:0000256" key="7">
    <source>
        <dbReference type="SAM" id="Phobius"/>
    </source>
</evidence>
<reference evidence="9" key="1">
    <citation type="journal article" date="2019" name="Int. J. Syst. Evol. Microbiol.">
        <title>The Global Catalogue of Microorganisms (GCM) 10K type strain sequencing project: providing services to taxonomists for standard genome sequencing and annotation.</title>
        <authorList>
            <consortium name="The Broad Institute Genomics Platform"/>
            <consortium name="The Broad Institute Genome Sequencing Center for Infectious Disease"/>
            <person name="Wu L."/>
            <person name="Ma J."/>
        </authorList>
    </citation>
    <scope>NUCLEOTIDE SEQUENCE [LARGE SCALE GENOMIC DNA]</scope>
    <source>
        <strain evidence="9">CCUG 49571</strain>
    </source>
</reference>
<organism evidence="8 9">
    <name type="scientific">Cohnella hongkongensis</name>
    <dbReference type="NCBI Taxonomy" id="178337"/>
    <lineage>
        <taxon>Bacteria</taxon>
        <taxon>Bacillati</taxon>
        <taxon>Bacillota</taxon>
        <taxon>Bacilli</taxon>
        <taxon>Bacillales</taxon>
        <taxon>Paenibacillaceae</taxon>
        <taxon>Cohnella</taxon>
    </lineage>
</organism>
<evidence type="ECO:0008006" key="10">
    <source>
        <dbReference type="Google" id="ProtNLM"/>
    </source>
</evidence>
<comment type="subcellular location">
    <subcellularLocation>
        <location evidence="1">Membrane</location>
        <topology evidence="1">Multi-pass membrane protein</topology>
    </subcellularLocation>
</comment>
<accession>A0ABV9FCW8</accession>
<feature type="transmembrane region" description="Helical" evidence="7">
    <location>
        <begin position="45"/>
        <end position="66"/>
    </location>
</feature>
<keyword evidence="2" id="KW-0328">Glycosyltransferase</keyword>
<evidence type="ECO:0000256" key="2">
    <source>
        <dbReference type="ARBA" id="ARBA00022676"/>
    </source>
</evidence>
<dbReference type="PANTHER" id="PTHR48090:SF1">
    <property type="entry name" value="PROPHAGE BACTOPRENOL GLUCOSYL TRANSFERASE HOMOLOG"/>
    <property type="match status" value="1"/>
</dbReference>
<sequence length="146" mass="16392">MGFNQVGIPYDRNERVRGQSKFSLNQLFKLAFDGILNHSLVPLRFATYTGLAVSAITFFALLVYLIGKFLGADWPAGFATTTILILLSLSLNALFLGVIGEYLGRIYKQVKKKPLTIVEKQINLPNQTTISRNRVKTPEQIEPSFR</sequence>
<keyword evidence="5 7" id="KW-1133">Transmembrane helix</keyword>
<name>A0ABV9FCW8_9BACL</name>
<evidence type="ECO:0000256" key="3">
    <source>
        <dbReference type="ARBA" id="ARBA00022679"/>
    </source>
</evidence>
<gene>
    <name evidence="8" type="ORF">ACFO3S_15670</name>
</gene>
<evidence type="ECO:0000256" key="6">
    <source>
        <dbReference type="ARBA" id="ARBA00023136"/>
    </source>
</evidence>
<dbReference type="EMBL" id="JBHSEP010000011">
    <property type="protein sequence ID" value="MFC4599691.1"/>
    <property type="molecule type" value="Genomic_DNA"/>
</dbReference>
<dbReference type="RefSeq" id="WP_378097971.1">
    <property type="nucleotide sequence ID" value="NZ_JBHSEP010000011.1"/>
</dbReference>
<keyword evidence="4 7" id="KW-0812">Transmembrane</keyword>
<evidence type="ECO:0000256" key="4">
    <source>
        <dbReference type="ARBA" id="ARBA00022692"/>
    </source>
</evidence>
<keyword evidence="3" id="KW-0808">Transferase</keyword>
<keyword evidence="9" id="KW-1185">Reference proteome</keyword>
<keyword evidence="6 7" id="KW-0472">Membrane</keyword>
<dbReference type="PANTHER" id="PTHR48090">
    <property type="entry name" value="UNDECAPRENYL-PHOSPHATE 4-DEOXY-4-FORMAMIDO-L-ARABINOSE TRANSFERASE-RELATED"/>
    <property type="match status" value="1"/>
</dbReference>
<evidence type="ECO:0000313" key="8">
    <source>
        <dbReference type="EMBL" id="MFC4599691.1"/>
    </source>
</evidence>
<evidence type="ECO:0000313" key="9">
    <source>
        <dbReference type="Proteomes" id="UP001596028"/>
    </source>
</evidence>
<evidence type="ECO:0000256" key="1">
    <source>
        <dbReference type="ARBA" id="ARBA00004141"/>
    </source>
</evidence>
<feature type="transmembrane region" description="Helical" evidence="7">
    <location>
        <begin position="78"/>
        <end position="103"/>
    </location>
</feature>
<dbReference type="Proteomes" id="UP001596028">
    <property type="component" value="Unassembled WGS sequence"/>
</dbReference>
<evidence type="ECO:0000256" key="5">
    <source>
        <dbReference type="ARBA" id="ARBA00022989"/>
    </source>
</evidence>
<protein>
    <recommendedName>
        <fullName evidence="10">Glycosyltransferase</fullName>
    </recommendedName>
</protein>
<proteinExistence type="predicted"/>